<dbReference type="InterPro" id="IPR007278">
    <property type="entry name" value="DUF397"/>
</dbReference>
<reference evidence="2 3" key="1">
    <citation type="submission" date="2020-08" db="EMBL/GenBank/DDBJ databases">
        <title>Sequencing the genomes of 1000 actinobacteria strains.</title>
        <authorList>
            <person name="Klenk H.-P."/>
        </authorList>
    </citation>
    <scope>NUCLEOTIDE SEQUENCE [LARGE SCALE GENOMIC DNA]</scope>
    <source>
        <strain evidence="2 3">DSM 44551</strain>
    </source>
</reference>
<evidence type="ECO:0000259" key="1">
    <source>
        <dbReference type="Pfam" id="PF04149"/>
    </source>
</evidence>
<dbReference type="AlphaFoldDB" id="A0A7W8VDT2"/>
<dbReference type="RefSeq" id="WP_221331558.1">
    <property type="nucleotide sequence ID" value="NZ_BAAAJD010000073.1"/>
</dbReference>
<protein>
    <recommendedName>
        <fullName evidence="1">DUF397 domain-containing protein</fullName>
    </recommendedName>
</protein>
<comment type="caution">
    <text evidence="2">The sequence shown here is derived from an EMBL/GenBank/DDBJ whole genome shotgun (WGS) entry which is preliminary data.</text>
</comment>
<accession>A0A7W8VDT2</accession>
<dbReference type="Pfam" id="PF04149">
    <property type="entry name" value="DUF397"/>
    <property type="match status" value="1"/>
</dbReference>
<proteinExistence type="predicted"/>
<keyword evidence="3" id="KW-1185">Reference proteome</keyword>
<sequence length="76" mass="8308">MSKNRTDVVDARRCCASELWVKSTYSQSEAACVEVAMLGLETGIRDSKNPEAGHLMFGDTEWAAFLQAVKNSEVAP</sequence>
<feature type="domain" description="DUF397" evidence="1">
    <location>
        <begin position="20"/>
        <end position="70"/>
    </location>
</feature>
<name>A0A7W8VDT2_9ACTN</name>
<dbReference type="EMBL" id="JACHDB010000001">
    <property type="protein sequence ID" value="MBB5432821.1"/>
    <property type="molecule type" value="Genomic_DNA"/>
</dbReference>
<organism evidence="2 3">
    <name type="scientific">Nocardiopsis composta</name>
    <dbReference type="NCBI Taxonomy" id="157465"/>
    <lineage>
        <taxon>Bacteria</taxon>
        <taxon>Bacillati</taxon>
        <taxon>Actinomycetota</taxon>
        <taxon>Actinomycetes</taxon>
        <taxon>Streptosporangiales</taxon>
        <taxon>Nocardiopsidaceae</taxon>
        <taxon>Nocardiopsis</taxon>
    </lineage>
</organism>
<evidence type="ECO:0000313" key="2">
    <source>
        <dbReference type="EMBL" id="MBB5432821.1"/>
    </source>
</evidence>
<gene>
    <name evidence="2" type="ORF">HDA36_002905</name>
</gene>
<dbReference type="Proteomes" id="UP000572635">
    <property type="component" value="Unassembled WGS sequence"/>
</dbReference>
<evidence type="ECO:0000313" key="3">
    <source>
        <dbReference type="Proteomes" id="UP000572635"/>
    </source>
</evidence>